<dbReference type="OrthoDB" id="9773087at2"/>
<dbReference type="RefSeq" id="WP_149618700.1">
    <property type="nucleotide sequence ID" value="NZ_VOBL01000002.1"/>
</dbReference>
<evidence type="ECO:0000256" key="4">
    <source>
        <dbReference type="ARBA" id="ARBA00022655"/>
    </source>
</evidence>
<dbReference type="InterPro" id="IPR003721">
    <property type="entry name" value="Pantoate_ligase"/>
</dbReference>
<dbReference type="UniPathway" id="UPA00028">
    <property type="reaction ID" value="UER00005"/>
</dbReference>
<dbReference type="AlphaFoldDB" id="A0A5B0EP23"/>
<dbReference type="Gene3D" id="3.30.1300.10">
    <property type="entry name" value="Pantoate-beta-alanine ligase, C-terminal domain"/>
    <property type="match status" value="1"/>
</dbReference>
<evidence type="ECO:0000256" key="5">
    <source>
        <dbReference type="ARBA" id="ARBA00022741"/>
    </source>
</evidence>
<dbReference type="Proteomes" id="UP000323856">
    <property type="component" value="Unassembled WGS sequence"/>
</dbReference>
<reference evidence="9 10" key="1">
    <citation type="submission" date="2019-07" db="EMBL/GenBank/DDBJ databases">
        <title>Analysis of the biochemical properties, biological activity and biotechnological potential of siderophores and biosurfactants produced by Antarctic psychrotolerant bacteria.</title>
        <authorList>
            <person name="Styczynski M."/>
            <person name="Krucon T."/>
            <person name="Decewicz P."/>
            <person name="Dziewit L."/>
        </authorList>
    </citation>
    <scope>NUCLEOTIDE SEQUENCE [LARGE SCALE GENOMIC DNA]</scope>
    <source>
        <strain evidence="9 10">ANT_H27</strain>
    </source>
</reference>
<protein>
    <recommendedName>
        <fullName evidence="8">Pantothenate synthetase</fullName>
        <shortName evidence="8">PS</shortName>
        <ecNumber evidence="8">6.3.2.1</ecNumber>
    </recommendedName>
    <alternativeName>
        <fullName evidence="8">Pantoate--beta-alanine ligase</fullName>
    </alternativeName>
    <alternativeName>
        <fullName evidence="8">Pantoate-activating enzyme</fullName>
    </alternativeName>
</protein>
<dbReference type="NCBIfam" id="TIGR00018">
    <property type="entry name" value="panC"/>
    <property type="match status" value="1"/>
</dbReference>
<keyword evidence="6 8" id="KW-0067">ATP-binding</keyword>
<proteinExistence type="inferred from homology"/>
<name>A0A5B0EP23_9MICC</name>
<comment type="miscellaneous">
    <text evidence="8">The reaction proceeds by a bi uni uni bi ping pong mechanism.</text>
</comment>
<evidence type="ECO:0000256" key="2">
    <source>
        <dbReference type="ARBA" id="ARBA00009256"/>
    </source>
</evidence>
<dbReference type="InterPro" id="IPR042176">
    <property type="entry name" value="Pantoate_ligase_C"/>
</dbReference>
<keyword evidence="3 8" id="KW-0436">Ligase</keyword>
<comment type="caution">
    <text evidence="9">The sequence shown here is derived from an EMBL/GenBank/DDBJ whole genome shotgun (WGS) entry which is preliminary data.</text>
</comment>
<comment type="similarity">
    <text evidence="2 8">Belongs to the pantothenate synthetase family.</text>
</comment>
<comment type="subcellular location">
    <subcellularLocation>
        <location evidence="8">Cytoplasm</location>
    </subcellularLocation>
</comment>
<feature type="binding site" evidence="8">
    <location>
        <position position="78"/>
    </location>
    <ligand>
        <name>(R)-pantoate</name>
        <dbReference type="ChEBI" id="CHEBI:15980"/>
    </ligand>
</feature>
<keyword evidence="4 8" id="KW-0566">Pantothenate biosynthesis</keyword>
<dbReference type="EC" id="6.3.2.1" evidence="8"/>
<accession>A0A5B0EP23</accession>
<evidence type="ECO:0000313" key="10">
    <source>
        <dbReference type="Proteomes" id="UP000323856"/>
    </source>
</evidence>
<dbReference type="EMBL" id="VOBL01000002">
    <property type="protein sequence ID" value="KAA0979490.1"/>
    <property type="molecule type" value="Genomic_DNA"/>
</dbReference>
<comment type="caution">
    <text evidence="8">Lacks conserved residue(s) required for the propagation of feature annotation.</text>
</comment>
<feature type="binding site" evidence="8">
    <location>
        <position position="78"/>
    </location>
    <ligand>
        <name>beta-alanine</name>
        <dbReference type="ChEBI" id="CHEBI:57966"/>
    </ligand>
</feature>
<feature type="binding site" evidence="8">
    <location>
        <begin position="47"/>
        <end position="54"/>
    </location>
    <ligand>
        <name>ATP</name>
        <dbReference type="ChEBI" id="CHEBI:30616"/>
    </ligand>
</feature>
<dbReference type="GO" id="GO:0005829">
    <property type="term" value="C:cytosol"/>
    <property type="evidence" value="ECO:0007669"/>
    <property type="project" value="TreeGrafter"/>
</dbReference>
<gene>
    <name evidence="8" type="primary">panC</name>
    <name evidence="9" type="ORF">FQ154_03460</name>
</gene>
<dbReference type="PANTHER" id="PTHR21299:SF1">
    <property type="entry name" value="PANTOATE--BETA-ALANINE LIGASE"/>
    <property type="match status" value="1"/>
</dbReference>
<comment type="subunit">
    <text evidence="8">Homodimer.</text>
</comment>
<dbReference type="SUPFAM" id="SSF52374">
    <property type="entry name" value="Nucleotidylyl transferase"/>
    <property type="match status" value="1"/>
</dbReference>
<comment type="pathway">
    <text evidence="1 8">Cofactor biosynthesis; (R)-pantothenate biosynthesis; (R)-pantothenate from (R)-pantoate and beta-alanine: step 1/1.</text>
</comment>
<feature type="binding site" evidence="8">
    <location>
        <begin position="211"/>
        <end position="214"/>
    </location>
    <ligand>
        <name>ATP</name>
        <dbReference type="ChEBI" id="CHEBI:30616"/>
    </ligand>
</feature>
<evidence type="ECO:0000256" key="3">
    <source>
        <dbReference type="ARBA" id="ARBA00022598"/>
    </source>
</evidence>
<feature type="binding site" evidence="8">
    <location>
        <begin position="174"/>
        <end position="177"/>
    </location>
    <ligand>
        <name>ATP</name>
        <dbReference type="ChEBI" id="CHEBI:30616"/>
    </ligand>
</feature>
<evidence type="ECO:0000256" key="8">
    <source>
        <dbReference type="HAMAP-Rule" id="MF_00158"/>
    </source>
</evidence>
<keyword evidence="5 8" id="KW-0547">Nucleotide-binding</keyword>
<feature type="active site" description="Proton donor" evidence="8">
    <location>
        <position position="54"/>
    </location>
</feature>
<dbReference type="InterPro" id="IPR014729">
    <property type="entry name" value="Rossmann-like_a/b/a_fold"/>
</dbReference>
<feature type="binding site" evidence="8">
    <location>
        <position position="180"/>
    </location>
    <ligand>
        <name>(R)-pantoate</name>
        <dbReference type="ChEBI" id="CHEBI:15980"/>
    </ligand>
</feature>
<dbReference type="GO" id="GO:0005524">
    <property type="term" value="F:ATP binding"/>
    <property type="evidence" value="ECO:0007669"/>
    <property type="project" value="UniProtKB-KW"/>
</dbReference>
<evidence type="ECO:0000313" key="9">
    <source>
        <dbReference type="EMBL" id="KAA0979490.1"/>
    </source>
</evidence>
<keyword evidence="8" id="KW-0963">Cytoplasm</keyword>
<organism evidence="9 10">
    <name type="scientific">Paeniglutamicibacter gangotriensis</name>
    <dbReference type="NCBI Taxonomy" id="254787"/>
    <lineage>
        <taxon>Bacteria</taxon>
        <taxon>Bacillati</taxon>
        <taxon>Actinomycetota</taxon>
        <taxon>Actinomycetes</taxon>
        <taxon>Micrococcales</taxon>
        <taxon>Micrococcaceae</taxon>
        <taxon>Paeniglutamicibacter</taxon>
    </lineage>
</organism>
<evidence type="ECO:0000256" key="1">
    <source>
        <dbReference type="ARBA" id="ARBA00004990"/>
    </source>
</evidence>
<dbReference type="HAMAP" id="MF_00158">
    <property type="entry name" value="PanC"/>
    <property type="match status" value="1"/>
</dbReference>
<dbReference type="GO" id="GO:0004592">
    <property type="term" value="F:pantoate-beta-alanine ligase activity"/>
    <property type="evidence" value="ECO:0007669"/>
    <property type="project" value="UniProtKB-UniRule"/>
</dbReference>
<dbReference type="Gene3D" id="3.40.50.620">
    <property type="entry name" value="HUPs"/>
    <property type="match status" value="1"/>
</dbReference>
<dbReference type="Pfam" id="PF02569">
    <property type="entry name" value="Pantoate_ligase"/>
    <property type="match status" value="1"/>
</dbReference>
<evidence type="ECO:0000256" key="7">
    <source>
        <dbReference type="ARBA" id="ARBA00048258"/>
    </source>
</evidence>
<dbReference type="GO" id="GO:0015940">
    <property type="term" value="P:pantothenate biosynthetic process"/>
    <property type="evidence" value="ECO:0007669"/>
    <property type="project" value="UniProtKB-UniRule"/>
</dbReference>
<dbReference type="PANTHER" id="PTHR21299">
    <property type="entry name" value="CYTIDYLATE KINASE/PANTOATE-BETA-ALANINE LIGASE"/>
    <property type="match status" value="1"/>
</dbReference>
<comment type="function">
    <text evidence="8">Catalyzes the condensation of pantoate with beta-alanine in an ATP-dependent reaction via a pantoyl-adenylate intermediate.</text>
</comment>
<comment type="catalytic activity">
    <reaction evidence="7 8">
        <text>(R)-pantoate + beta-alanine + ATP = (R)-pantothenate + AMP + diphosphate + H(+)</text>
        <dbReference type="Rhea" id="RHEA:10912"/>
        <dbReference type="ChEBI" id="CHEBI:15378"/>
        <dbReference type="ChEBI" id="CHEBI:15980"/>
        <dbReference type="ChEBI" id="CHEBI:29032"/>
        <dbReference type="ChEBI" id="CHEBI:30616"/>
        <dbReference type="ChEBI" id="CHEBI:33019"/>
        <dbReference type="ChEBI" id="CHEBI:57966"/>
        <dbReference type="ChEBI" id="CHEBI:456215"/>
        <dbReference type="EC" id="6.3.2.1"/>
    </reaction>
</comment>
<dbReference type="CDD" id="cd00560">
    <property type="entry name" value="PanC"/>
    <property type="match status" value="1"/>
</dbReference>
<evidence type="ECO:0000256" key="6">
    <source>
        <dbReference type="ARBA" id="ARBA00022840"/>
    </source>
</evidence>
<sequence length="311" mass="33775">MSTTAAPALRAPHIVTTTAELSAAIAREIEALAPSGTAATLGLVPTMGALHSGHESLVSTAREQNDVLVVSIFVNELQFNDEHDFESYPRTLDADMEILARAGADIVFVPGDEEVYPDGRPLVKIDSGALGEKFEGASRPGHFDGMLAVVAKLLHYSMPPASVGRPVAYRAYFGAKDAQQLVLINRMVADLNYPVDVRSVPIMRTAEGLALSSRNQLLTPEQAKAALVIHRALLLVKERADRHEPLYLEDAVGLFEMEPQVELDYFELVDPRTLQELAFNCQDTPFTGEGLLLVAAKVGGVRLIDNMRLGY</sequence>